<feature type="compositionally biased region" description="Pro residues" evidence="1">
    <location>
        <begin position="102"/>
        <end position="111"/>
    </location>
</feature>
<feature type="compositionally biased region" description="Polar residues" evidence="1">
    <location>
        <begin position="264"/>
        <end position="277"/>
    </location>
</feature>
<feature type="region of interest" description="Disordered" evidence="1">
    <location>
        <begin position="81"/>
        <end position="120"/>
    </location>
</feature>
<feature type="region of interest" description="Disordered" evidence="1">
    <location>
        <begin position="224"/>
        <end position="307"/>
    </location>
</feature>
<feature type="region of interest" description="Disordered" evidence="1">
    <location>
        <begin position="337"/>
        <end position="372"/>
    </location>
</feature>
<gene>
    <name evidence="2" type="ORF">IF1G_01082</name>
</gene>
<reference evidence="2 3" key="1">
    <citation type="journal article" date="2019" name="Appl. Microbiol. Biotechnol.">
        <title>Genome sequence of Isaria javanica and comparative genome analysis insights into family S53 peptidase evolution in fungal entomopathogens.</title>
        <authorList>
            <person name="Lin R."/>
            <person name="Zhang X."/>
            <person name="Xin B."/>
            <person name="Zou M."/>
            <person name="Gao Y."/>
            <person name="Qin F."/>
            <person name="Hu Q."/>
            <person name="Xie B."/>
            <person name="Cheng X."/>
        </authorList>
    </citation>
    <scope>NUCLEOTIDE SEQUENCE [LARGE SCALE GENOMIC DNA]</scope>
    <source>
        <strain evidence="2 3">IJ1G</strain>
    </source>
</reference>
<evidence type="ECO:0000256" key="1">
    <source>
        <dbReference type="SAM" id="MobiDB-lite"/>
    </source>
</evidence>
<feature type="compositionally biased region" description="Polar residues" evidence="1">
    <location>
        <begin position="337"/>
        <end position="355"/>
    </location>
</feature>
<feature type="compositionally biased region" description="Polar residues" evidence="1">
    <location>
        <begin position="24"/>
        <end position="38"/>
    </location>
</feature>
<evidence type="ECO:0000313" key="2">
    <source>
        <dbReference type="EMBL" id="TQW01151.1"/>
    </source>
</evidence>
<feature type="region of interest" description="Disordered" evidence="1">
    <location>
        <begin position="1"/>
        <end position="38"/>
    </location>
</feature>
<evidence type="ECO:0000313" key="3">
    <source>
        <dbReference type="Proteomes" id="UP000315783"/>
    </source>
</evidence>
<dbReference type="Proteomes" id="UP000315783">
    <property type="component" value="Unassembled WGS sequence"/>
</dbReference>
<keyword evidence="3" id="KW-1185">Reference proteome</keyword>
<comment type="caution">
    <text evidence="2">The sequence shown here is derived from an EMBL/GenBank/DDBJ whole genome shotgun (WGS) entry which is preliminary data.</text>
</comment>
<dbReference type="EMBL" id="SPUK01000001">
    <property type="protein sequence ID" value="TQW01151.1"/>
    <property type="molecule type" value="Genomic_DNA"/>
</dbReference>
<protein>
    <submittedName>
        <fullName evidence="2">Uncharacterized protein</fullName>
    </submittedName>
</protein>
<dbReference type="AlphaFoldDB" id="A0A545WEA2"/>
<dbReference type="OrthoDB" id="5427699at2759"/>
<feature type="compositionally biased region" description="Polar residues" evidence="1">
    <location>
        <begin position="224"/>
        <end position="235"/>
    </location>
</feature>
<sequence length="561" mass="60692">MTRQPINTDAFLPSGALDDDALLQPSSPTSASKANPSATYDLQPICDYHTRNSHAAAAPRFAPSAPHFNYASSHMPLAESLDSSIRRDSSLSPTNIGLARAPRPPMLPSPPAGSLRRDTVSPSLAVAASLSRSASADAAAPQQTSLHLVQRLAQQNSLIRDAWEAERRYLEANRKRAEEVYQEERTIMDGMRDSWFAEKAALQRELHTLHDRLHHLERENTRLKSLTSPCSQRSGLVSPAPGAKLHADSLPPGLQGASQRPHFLSSNGSRTSPTANPEQPVPVPLDPRTQPETSSSRDFLASRKKPSDVPIPLIDVHEIDPKLDGIFIKANAVRDTFTQSSVKSSPATSPPTDQSSLEREGAPYRRSSSKAQTMQALAAGEMRRRTMHAGHTPNHSLSLFPTMTTLDGTMTAGQSEATTPTAVNGVIKEDGQGSEAAAPVPETRPAELVPEVETLKDIITDDQEPHFEPQDDAPLKGPLMVKNIPAQDEIFWARVNQKLEGISHSEEEALPTVIKSQLAEVEKPTADDAAPETLEASKPVEVDVPLKIRTTTNFGAPFGVA</sequence>
<accession>A0A545WEA2</accession>
<name>A0A545WEA2_9HYPO</name>
<organism evidence="2 3">
    <name type="scientific">Cordyceps javanica</name>
    <dbReference type="NCBI Taxonomy" id="43265"/>
    <lineage>
        <taxon>Eukaryota</taxon>
        <taxon>Fungi</taxon>
        <taxon>Dikarya</taxon>
        <taxon>Ascomycota</taxon>
        <taxon>Pezizomycotina</taxon>
        <taxon>Sordariomycetes</taxon>
        <taxon>Hypocreomycetidae</taxon>
        <taxon>Hypocreales</taxon>
        <taxon>Cordycipitaceae</taxon>
        <taxon>Cordyceps</taxon>
    </lineage>
</organism>
<proteinExistence type="predicted"/>